<proteinExistence type="predicted"/>
<accession>A0A2T8KTJ3</accession>
<reference evidence="1" key="1">
    <citation type="submission" date="2018-04" db="EMBL/GenBank/DDBJ databases">
        <title>WGS assembly of Panicum hallii.</title>
        <authorList>
            <person name="Lovell J."/>
            <person name="Jenkins J."/>
            <person name="Lowry D."/>
            <person name="Mamidi S."/>
            <person name="Sreedasyam A."/>
            <person name="Weng X."/>
            <person name="Barry K."/>
            <person name="Bonette J."/>
            <person name="Campitelli B."/>
            <person name="Daum C."/>
            <person name="Gordon S."/>
            <person name="Gould B."/>
            <person name="Lipzen A."/>
            <person name="Macqueen A."/>
            <person name="Palacio-Mejia J."/>
            <person name="Plott C."/>
            <person name="Shakirov E."/>
            <person name="Shu S."/>
            <person name="Yoshinaga Y."/>
            <person name="Zane M."/>
            <person name="Rokhsar D."/>
            <person name="Grimwood J."/>
            <person name="Schmutz J."/>
            <person name="Juenger T."/>
        </authorList>
    </citation>
    <scope>NUCLEOTIDE SEQUENCE [LARGE SCALE GENOMIC DNA]</scope>
    <source>
        <strain evidence="1">FIL2</strain>
    </source>
</reference>
<sequence length="105" mass="11967">MKKERSTVCRIVVLATNSLQRRKKSSFYFSWTGLLHLHQGQFISFESLCRSSTTGLNSDGTKQLHQVLKSMHSLITHRRRVHALQLSVCQLQFRAVGIASLFPVP</sequence>
<name>A0A2T8KTJ3_9POAL</name>
<protein>
    <submittedName>
        <fullName evidence="1">Uncharacterized protein</fullName>
    </submittedName>
</protein>
<dbReference type="Proteomes" id="UP000243499">
    <property type="component" value="Chromosome 1"/>
</dbReference>
<organism evidence="1">
    <name type="scientific">Panicum hallii</name>
    <dbReference type="NCBI Taxonomy" id="206008"/>
    <lineage>
        <taxon>Eukaryota</taxon>
        <taxon>Viridiplantae</taxon>
        <taxon>Streptophyta</taxon>
        <taxon>Embryophyta</taxon>
        <taxon>Tracheophyta</taxon>
        <taxon>Spermatophyta</taxon>
        <taxon>Magnoliopsida</taxon>
        <taxon>Liliopsida</taxon>
        <taxon>Poales</taxon>
        <taxon>Poaceae</taxon>
        <taxon>PACMAD clade</taxon>
        <taxon>Panicoideae</taxon>
        <taxon>Panicodae</taxon>
        <taxon>Paniceae</taxon>
        <taxon>Panicinae</taxon>
        <taxon>Panicum</taxon>
        <taxon>Panicum sect. Panicum</taxon>
    </lineage>
</organism>
<dbReference type="Gramene" id="PVH65498">
    <property type="protein sequence ID" value="PVH65498"/>
    <property type="gene ID" value="PAHAL_1G008700"/>
</dbReference>
<dbReference type="EMBL" id="CM008046">
    <property type="protein sequence ID" value="PVH65498.1"/>
    <property type="molecule type" value="Genomic_DNA"/>
</dbReference>
<gene>
    <name evidence="1" type="ORF">PAHAL_1G008700</name>
</gene>
<dbReference type="AlphaFoldDB" id="A0A2T8KTJ3"/>
<evidence type="ECO:0000313" key="1">
    <source>
        <dbReference type="EMBL" id="PVH65498.1"/>
    </source>
</evidence>